<dbReference type="InParanoid" id="A0A7M7N0K5"/>
<feature type="transmembrane region" description="Helical" evidence="11">
    <location>
        <begin position="251"/>
        <end position="271"/>
    </location>
</feature>
<dbReference type="PANTHER" id="PTHR43184:SF12">
    <property type="entry name" value="SUGAR PHOSPHATE EXCHANGER 3"/>
    <property type="match status" value="1"/>
</dbReference>
<accession>A0A7M7N0K5</accession>
<feature type="compositionally biased region" description="Acidic residues" evidence="10">
    <location>
        <begin position="282"/>
        <end position="296"/>
    </location>
</feature>
<keyword evidence="6 11" id="KW-1133">Transmembrane helix</keyword>
<feature type="transmembrane region" description="Helical" evidence="11">
    <location>
        <begin position="399"/>
        <end position="418"/>
    </location>
</feature>
<dbReference type="AlphaFoldDB" id="A0A7M7N0K5"/>
<feature type="transmembrane region" description="Helical" evidence="11">
    <location>
        <begin position="488"/>
        <end position="511"/>
    </location>
</feature>
<feature type="transmembrane region" description="Helical" evidence="11">
    <location>
        <begin position="425"/>
        <end position="442"/>
    </location>
</feature>
<organism evidence="13 14">
    <name type="scientific">Strongylocentrotus purpuratus</name>
    <name type="common">Purple sea urchin</name>
    <dbReference type="NCBI Taxonomy" id="7668"/>
    <lineage>
        <taxon>Eukaryota</taxon>
        <taxon>Metazoa</taxon>
        <taxon>Echinodermata</taxon>
        <taxon>Eleutherozoa</taxon>
        <taxon>Echinozoa</taxon>
        <taxon>Echinoidea</taxon>
        <taxon>Euechinoidea</taxon>
        <taxon>Echinacea</taxon>
        <taxon>Camarodonta</taxon>
        <taxon>Echinidea</taxon>
        <taxon>Strongylocentrotidae</taxon>
        <taxon>Strongylocentrotus</taxon>
    </lineage>
</organism>
<evidence type="ECO:0000256" key="7">
    <source>
        <dbReference type="ARBA" id="ARBA00023136"/>
    </source>
</evidence>
<evidence type="ECO:0000256" key="10">
    <source>
        <dbReference type="SAM" id="MobiDB-lite"/>
    </source>
</evidence>
<reference evidence="14" key="1">
    <citation type="submission" date="2015-02" db="EMBL/GenBank/DDBJ databases">
        <title>Genome sequencing for Strongylocentrotus purpuratus.</title>
        <authorList>
            <person name="Murali S."/>
            <person name="Liu Y."/>
            <person name="Vee V."/>
            <person name="English A."/>
            <person name="Wang M."/>
            <person name="Skinner E."/>
            <person name="Han Y."/>
            <person name="Muzny D.M."/>
            <person name="Worley K.C."/>
            <person name="Gibbs R.A."/>
        </authorList>
    </citation>
    <scope>NUCLEOTIDE SEQUENCE</scope>
</reference>
<feature type="transmembrane region" description="Helical" evidence="11">
    <location>
        <begin position="157"/>
        <end position="174"/>
    </location>
</feature>
<dbReference type="RefSeq" id="XP_030829394.1">
    <property type="nucleotide sequence ID" value="XM_030973534.1"/>
</dbReference>
<protein>
    <recommendedName>
        <fullName evidence="8">Sugar phosphate exchanger 3</fullName>
    </recommendedName>
    <alternativeName>
        <fullName evidence="9">Solute carrier family 37 member 3</fullName>
    </alternativeName>
</protein>
<feature type="transmembrane region" description="Helical" evidence="11">
    <location>
        <begin position="63"/>
        <end position="80"/>
    </location>
</feature>
<dbReference type="KEGG" id="spu:589810"/>
<keyword evidence="3" id="KW-0813">Transport</keyword>
<dbReference type="Gene3D" id="1.20.1250.20">
    <property type="entry name" value="MFS general substrate transporter like domains"/>
    <property type="match status" value="2"/>
</dbReference>
<dbReference type="PROSITE" id="PS50850">
    <property type="entry name" value="MFS"/>
    <property type="match status" value="1"/>
</dbReference>
<dbReference type="InterPro" id="IPR011701">
    <property type="entry name" value="MFS"/>
</dbReference>
<evidence type="ECO:0000256" key="3">
    <source>
        <dbReference type="ARBA" id="ARBA00022448"/>
    </source>
</evidence>
<feature type="region of interest" description="Disordered" evidence="10">
    <location>
        <begin position="281"/>
        <end position="333"/>
    </location>
</feature>
<dbReference type="InterPro" id="IPR000849">
    <property type="entry name" value="Sugar_P_transporter"/>
</dbReference>
<evidence type="ECO:0000256" key="9">
    <source>
        <dbReference type="ARBA" id="ARBA00042039"/>
    </source>
</evidence>
<evidence type="ECO:0000256" key="6">
    <source>
        <dbReference type="ARBA" id="ARBA00022989"/>
    </source>
</evidence>
<proteinExistence type="inferred from homology"/>
<keyword evidence="5 11" id="KW-0812">Transmembrane</keyword>
<feature type="compositionally biased region" description="Basic and acidic residues" evidence="10">
    <location>
        <begin position="297"/>
        <end position="320"/>
    </location>
</feature>
<keyword evidence="14" id="KW-1185">Reference proteome</keyword>
<feature type="transmembrane region" description="Helical" evidence="11">
    <location>
        <begin position="448"/>
        <end position="467"/>
    </location>
</feature>
<evidence type="ECO:0000256" key="8">
    <source>
        <dbReference type="ARBA" id="ARBA00041091"/>
    </source>
</evidence>
<evidence type="ECO:0000259" key="12">
    <source>
        <dbReference type="PROSITE" id="PS50850"/>
    </source>
</evidence>
<evidence type="ECO:0000313" key="13">
    <source>
        <dbReference type="EnsemblMetazoa" id="XP_030829394"/>
    </source>
</evidence>
<keyword evidence="7 11" id="KW-0472">Membrane</keyword>
<feature type="domain" description="Major facilitator superfamily (MFS) profile" evidence="12">
    <location>
        <begin position="87"/>
        <end position="548"/>
    </location>
</feature>
<evidence type="ECO:0000256" key="4">
    <source>
        <dbReference type="ARBA" id="ARBA00022597"/>
    </source>
</evidence>
<dbReference type="GO" id="GO:0005789">
    <property type="term" value="C:endoplasmic reticulum membrane"/>
    <property type="evidence" value="ECO:0000318"/>
    <property type="project" value="GO_Central"/>
</dbReference>
<dbReference type="GeneID" id="589810"/>
<reference evidence="13" key="2">
    <citation type="submission" date="2021-01" db="UniProtKB">
        <authorList>
            <consortium name="EnsemblMetazoa"/>
        </authorList>
    </citation>
    <scope>IDENTIFICATION</scope>
</reference>
<evidence type="ECO:0000256" key="5">
    <source>
        <dbReference type="ARBA" id="ARBA00022692"/>
    </source>
</evidence>
<sequence length="555" mass="61316">MKVRHSVEQLLPLLVPQPKSRSRSDSDRSVQTFGGVQYWSLAGGLDGMAILPKRYSRALTRHHALVFFLTFFAFVFIHAARKTFSNVRTALTETWTLLPLNETIFPNDTMYLTEDPFLDTIGEAEVFFSVLDTVFLASYTVGLFISGFIGDRLDLRLVLSFGMCSSAMMMFLFGTLSEWVKVYNHWYYAIFWILNGLLQGTGWPTLIAVMGNWFSEKSRGLVFGIWSACGSVGNIVGALSASLVLTYGYEFAFLLTAIMMFFWGLVILFFLNPSPRDAGLYLDEDDDDDDDDDEREQESTSDDKTPFANKEKLGSKKEKPSASNKRVSDDDDDADVIEELRPRPKPIGFLQAFLLPGVACYSLGFACVKLVSYSLFSWLPYYLTSNFQWTEVTADRASMAFDFGGIIGGSIGGLISDFLGIRSPVVIFMLFGSMGSLYGYSVAPANNWNALVMAIAGAFVCGVTHMIGSTIAADLGQRKDSLGQDKEALSTVTGIIDGTGTFGAAIGQVVIPMLKINYGWGSVFAFFVVMIGSAVFFISPIFIKEMRSKCQSRST</sequence>
<feature type="transmembrane region" description="Helical" evidence="11">
    <location>
        <begin position="186"/>
        <end position="209"/>
    </location>
</feature>
<feature type="transmembrane region" description="Helical" evidence="11">
    <location>
        <begin position="353"/>
        <end position="379"/>
    </location>
</feature>
<dbReference type="GO" id="GO:0022857">
    <property type="term" value="F:transmembrane transporter activity"/>
    <property type="evidence" value="ECO:0007669"/>
    <property type="project" value="InterPro"/>
</dbReference>
<dbReference type="Pfam" id="PF07690">
    <property type="entry name" value="MFS_1"/>
    <property type="match status" value="1"/>
</dbReference>
<feature type="transmembrane region" description="Helical" evidence="11">
    <location>
        <begin position="221"/>
        <end position="245"/>
    </location>
</feature>
<dbReference type="EnsemblMetazoa" id="XM_030973534">
    <property type="protein sequence ID" value="XP_030829394"/>
    <property type="gene ID" value="LOC589810"/>
</dbReference>
<comment type="similarity">
    <text evidence="2">Belongs to the major facilitator superfamily. Organophosphate:Pi antiporter (OPA) (TC 2.A.1.4) family.</text>
</comment>
<feature type="transmembrane region" description="Helical" evidence="11">
    <location>
        <begin position="523"/>
        <end position="543"/>
    </location>
</feature>
<comment type="subcellular location">
    <subcellularLocation>
        <location evidence="1">Membrane</location>
        <topology evidence="1">Multi-pass membrane protein</topology>
    </subcellularLocation>
</comment>
<dbReference type="InterPro" id="IPR036259">
    <property type="entry name" value="MFS_trans_sf"/>
</dbReference>
<dbReference type="OMA" id="YQWQVFL"/>
<name>A0A7M7N0K5_STRPU</name>
<evidence type="ECO:0000256" key="11">
    <source>
        <dbReference type="SAM" id="Phobius"/>
    </source>
</evidence>
<dbReference type="CTD" id="84255"/>
<evidence type="ECO:0000256" key="1">
    <source>
        <dbReference type="ARBA" id="ARBA00004141"/>
    </source>
</evidence>
<dbReference type="PANTHER" id="PTHR43184">
    <property type="entry name" value="MAJOR FACILITATOR SUPERFAMILY TRANSPORTER 16, ISOFORM B"/>
    <property type="match status" value="1"/>
</dbReference>
<feature type="transmembrane region" description="Helical" evidence="11">
    <location>
        <begin position="126"/>
        <end position="145"/>
    </location>
</feature>
<dbReference type="InterPro" id="IPR020846">
    <property type="entry name" value="MFS_dom"/>
</dbReference>
<evidence type="ECO:0000313" key="14">
    <source>
        <dbReference type="Proteomes" id="UP000007110"/>
    </source>
</evidence>
<keyword evidence="4" id="KW-0762">Sugar transport</keyword>
<dbReference type="SUPFAM" id="SSF103473">
    <property type="entry name" value="MFS general substrate transporter"/>
    <property type="match status" value="1"/>
</dbReference>
<dbReference type="PIRSF" id="PIRSF002808">
    <property type="entry name" value="Hexose_phosphate_transp"/>
    <property type="match status" value="1"/>
</dbReference>
<dbReference type="OrthoDB" id="3639251at2759"/>
<evidence type="ECO:0000256" key="2">
    <source>
        <dbReference type="ARBA" id="ARBA00009598"/>
    </source>
</evidence>
<dbReference type="Proteomes" id="UP000007110">
    <property type="component" value="Unassembled WGS sequence"/>
</dbReference>